<evidence type="ECO:0000256" key="5">
    <source>
        <dbReference type="ARBA" id="ARBA00022741"/>
    </source>
</evidence>
<dbReference type="Gene3D" id="3.40.50.1970">
    <property type="match status" value="1"/>
</dbReference>
<dbReference type="PANTHER" id="PTHR43622">
    <property type="entry name" value="3-DEHYDROQUINATE SYNTHASE"/>
    <property type="match status" value="1"/>
</dbReference>
<evidence type="ECO:0000256" key="9">
    <source>
        <dbReference type="ARBA" id="ARBA00023285"/>
    </source>
</evidence>
<dbReference type="Pfam" id="PF24621">
    <property type="entry name" value="DHQS_C"/>
    <property type="match status" value="1"/>
</dbReference>
<dbReference type="EC" id="4.2.3.4" evidence="10"/>
<proteinExistence type="predicted"/>
<keyword evidence="9" id="KW-0170">Cobalt</keyword>
<keyword evidence="5" id="KW-0547">Nucleotide-binding</keyword>
<dbReference type="PANTHER" id="PTHR43622:SF1">
    <property type="entry name" value="3-DEHYDROQUINATE SYNTHASE"/>
    <property type="match status" value="1"/>
</dbReference>
<dbReference type="GO" id="GO:0009073">
    <property type="term" value="P:aromatic amino acid family biosynthetic process"/>
    <property type="evidence" value="ECO:0007669"/>
    <property type="project" value="InterPro"/>
</dbReference>
<evidence type="ECO:0000259" key="12">
    <source>
        <dbReference type="Pfam" id="PF24621"/>
    </source>
</evidence>
<dbReference type="InterPro" id="IPR050071">
    <property type="entry name" value="Dehydroquinate_synthase"/>
</dbReference>
<keyword evidence="8 13" id="KW-0456">Lyase</keyword>
<dbReference type="NCBIfam" id="TIGR01357">
    <property type="entry name" value="aroB"/>
    <property type="match status" value="1"/>
</dbReference>
<dbReference type="InterPro" id="IPR030960">
    <property type="entry name" value="DHQS/DOIS_N"/>
</dbReference>
<dbReference type="GO" id="GO:0005737">
    <property type="term" value="C:cytoplasm"/>
    <property type="evidence" value="ECO:0007669"/>
    <property type="project" value="InterPro"/>
</dbReference>
<dbReference type="Proteomes" id="UP000808337">
    <property type="component" value="Unassembled WGS sequence"/>
</dbReference>
<protein>
    <recommendedName>
        <fullName evidence="10">3-dehydroquinate synthase</fullName>
        <ecNumber evidence="10">4.2.3.4</ecNumber>
    </recommendedName>
</protein>
<evidence type="ECO:0000313" key="14">
    <source>
        <dbReference type="Proteomes" id="UP000808337"/>
    </source>
</evidence>
<accession>A0A9D7SZD1</accession>
<keyword evidence="4" id="KW-0479">Metal-binding</keyword>
<dbReference type="SUPFAM" id="SSF56796">
    <property type="entry name" value="Dehydroquinate synthase-like"/>
    <property type="match status" value="1"/>
</dbReference>
<comment type="cofactor">
    <cofactor evidence="1">
        <name>NAD(+)</name>
        <dbReference type="ChEBI" id="CHEBI:57540"/>
    </cofactor>
</comment>
<dbReference type="CDD" id="cd08195">
    <property type="entry name" value="DHQS"/>
    <property type="match status" value="1"/>
</dbReference>
<keyword evidence="7" id="KW-0520">NAD</keyword>
<evidence type="ECO:0000256" key="4">
    <source>
        <dbReference type="ARBA" id="ARBA00022723"/>
    </source>
</evidence>
<gene>
    <name evidence="13" type="primary">aroB</name>
    <name evidence="13" type="ORF">IPP15_21780</name>
</gene>
<dbReference type="InterPro" id="IPR016037">
    <property type="entry name" value="DHQ_synth_AroB"/>
</dbReference>
<dbReference type="Pfam" id="PF01761">
    <property type="entry name" value="DHQ_synthase"/>
    <property type="match status" value="1"/>
</dbReference>
<keyword evidence="6" id="KW-0862">Zinc</keyword>
<comment type="caution">
    <text evidence="13">The sequence shown here is derived from an EMBL/GenBank/DDBJ whole genome shotgun (WGS) entry which is preliminary data.</text>
</comment>
<dbReference type="EMBL" id="JADKGY010000032">
    <property type="protein sequence ID" value="MBK9984959.1"/>
    <property type="molecule type" value="Genomic_DNA"/>
</dbReference>
<reference evidence="13 14" key="1">
    <citation type="submission" date="2020-10" db="EMBL/GenBank/DDBJ databases">
        <title>Connecting structure to function with the recovery of over 1000 high-quality activated sludge metagenome-assembled genomes encoding full-length rRNA genes using long-read sequencing.</title>
        <authorList>
            <person name="Singleton C.M."/>
            <person name="Petriglieri F."/>
            <person name="Kristensen J.M."/>
            <person name="Kirkegaard R.H."/>
            <person name="Michaelsen T.Y."/>
            <person name="Andersen M.H."/>
            <person name="Karst S.M."/>
            <person name="Dueholm M.S."/>
            <person name="Nielsen P.H."/>
            <person name="Albertsen M."/>
        </authorList>
    </citation>
    <scope>NUCLEOTIDE SEQUENCE [LARGE SCALE GENOMIC DNA]</scope>
    <source>
        <strain evidence="13">Ribe_18-Q3-R11-54_MAXAC.273</strain>
    </source>
</reference>
<feature type="domain" description="3-dehydroquinate synthase N-terminal" evidence="11">
    <location>
        <begin position="58"/>
        <end position="169"/>
    </location>
</feature>
<comment type="function">
    <text evidence="3">Catalyzes the conversion of 3-deoxy-D-arabino-heptulosonate 7-phosphate (DAHP) to dehydroquinate (DHQ).</text>
</comment>
<evidence type="ECO:0000256" key="6">
    <source>
        <dbReference type="ARBA" id="ARBA00022833"/>
    </source>
</evidence>
<evidence type="ECO:0000256" key="2">
    <source>
        <dbReference type="ARBA" id="ARBA00001941"/>
    </source>
</evidence>
<dbReference type="GO" id="GO:0003856">
    <property type="term" value="F:3-dehydroquinate synthase activity"/>
    <property type="evidence" value="ECO:0007669"/>
    <property type="project" value="UniProtKB-UniRule"/>
</dbReference>
<name>A0A9D7SZD1_9BACT</name>
<dbReference type="InterPro" id="IPR030963">
    <property type="entry name" value="DHQ_synth_fam"/>
</dbReference>
<evidence type="ECO:0000256" key="1">
    <source>
        <dbReference type="ARBA" id="ARBA00001911"/>
    </source>
</evidence>
<dbReference type="GO" id="GO:0009423">
    <property type="term" value="P:chorismate biosynthetic process"/>
    <property type="evidence" value="ECO:0007669"/>
    <property type="project" value="UniProtKB-UniRule"/>
</dbReference>
<evidence type="ECO:0000256" key="3">
    <source>
        <dbReference type="ARBA" id="ARBA00003485"/>
    </source>
</evidence>
<dbReference type="AlphaFoldDB" id="A0A9D7SZD1"/>
<dbReference type="PIRSF" id="PIRSF001455">
    <property type="entry name" value="DHQ_synth"/>
    <property type="match status" value="1"/>
</dbReference>
<dbReference type="InterPro" id="IPR056179">
    <property type="entry name" value="DHQS_C"/>
</dbReference>
<dbReference type="GO" id="GO:0000166">
    <property type="term" value="F:nucleotide binding"/>
    <property type="evidence" value="ECO:0007669"/>
    <property type="project" value="UniProtKB-KW"/>
</dbReference>
<feature type="domain" description="3-dehydroquinate synthase C-terminal" evidence="12">
    <location>
        <begin position="172"/>
        <end position="312"/>
    </location>
</feature>
<dbReference type="GO" id="GO:0046872">
    <property type="term" value="F:metal ion binding"/>
    <property type="evidence" value="ECO:0007669"/>
    <property type="project" value="UniProtKB-KW"/>
</dbReference>
<sequence>MKIFSSSLGPIYSGDVRDGLKKVIDDHQPLSVFIICDENTARCCVPKIEYLVDNPRIIVTKSGEQNKNLETCKYIWSALIEKGADRDSIILNVGGGVVCDMGGFAAACFQRGIRFGHIPTTLLSMSDASIGGKLGVDYKGFKNYIGLIQNPSFIWIDPSFLETLPPLEITSGMAEIVKHAIIGSQPLWDIVSGVKTINELNWAEIFEENIAVKVKIVESDLREQGLRKVLNFGHTIGHALESFYLASRNPVTHGQCVAIGMLTESRIAVSMGLLNSADFESITQVISRLLSPEVVSLPGVEMVLPWIGGDKKKSKGRVGFSLPDKIGSCGWDIPVEENAIIESFEWVRAQVKSVPFR</sequence>
<organism evidence="13 14">
    <name type="scientific">Candidatus Opimibacter skivensis</name>
    <dbReference type="NCBI Taxonomy" id="2982028"/>
    <lineage>
        <taxon>Bacteria</taxon>
        <taxon>Pseudomonadati</taxon>
        <taxon>Bacteroidota</taxon>
        <taxon>Saprospiria</taxon>
        <taxon>Saprospirales</taxon>
        <taxon>Saprospiraceae</taxon>
        <taxon>Candidatus Opimibacter</taxon>
    </lineage>
</organism>
<dbReference type="Gene3D" id="1.20.1090.10">
    <property type="entry name" value="Dehydroquinate synthase-like - alpha domain"/>
    <property type="match status" value="1"/>
</dbReference>
<evidence type="ECO:0000256" key="10">
    <source>
        <dbReference type="NCBIfam" id="TIGR01357"/>
    </source>
</evidence>
<comment type="cofactor">
    <cofactor evidence="2">
        <name>Co(2+)</name>
        <dbReference type="ChEBI" id="CHEBI:48828"/>
    </cofactor>
</comment>
<evidence type="ECO:0000259" key="11">
    <source>
        <dbReference type="Pfam" id="PF01761"/>
    </source>
</evidence>
<evidence type="ECO:0000313" key="13">
    <source>
        <dbReference type="EMBL" id="MBK9984959.1"/>
    </source>
</evidence>
<evidence type="ECO:0000256" key="8">
    <source>
        <dbReference type="ARBA" id="ARBA00023239"/>
    </source>
</evidence>
<evidence type="ECO:0000256" key="7">
    <source>
        <dbReference type="ARBA" id="ARBA00023027"/>
    </source>
</evidence>